<proteinExistence type="predicted"/>
<evidence type="ECO:0000313" key="3">
    <source>
        <dbReference type="EMBL" id="QHT06599.1"/>
    </source>
</evidence>
<keyword evidence="1" id="KW-0808">Transferase</keyword>
<dbReference type="Pfam" id="PF05686">
    <property type="entry name" value="Glyco_transf_90"/>
    <property type="match status" value="1"/>
</dbReference>
<evidence type="ECO:0000259" key="2">
    <source>
        <dbReference type="SMART" id="SM00672"/>
    </source>
</evidence>
<dbReference type="InterPro" id="IPR006598">
    <property type="entry name" value="CAP10"/>
</dbReference>
<dbReference type="InterPro" id="IPR051091">
    <property type="entry name" value="O-Glucosyltr/Glycosyltrsf_90"/>
</dbReference>
<dbReference type="AlphaFoldDB" id="A0A6C0CSC6"/>
<dbReference type="PANTHER" id="PTHR12203:SF35">
    <property type="entry name" value="PROTEIN O-GLUCOSYLTRANSFERASE 1"/>
    <property type="match status" value="1"/>
</dbReference>
<dbReference type="SMART" id="SM00672">
    <property type="entry name" value="CAP10"/>
    <property type="match status" value="1"/>
</dbReference>
<dbReference type="PANTHER" id="PTHR12203">
    <property type="entry name" value="KDEL LYS-ASP-GLU-LEU CONTAINING - RELATED"/>
    <property type="match status" value="1"/>
</dbReference>
<dbReference type="EMBL" id="MN739471">
    <property type="protein sequence ID" value="QHT06599.1"/>
    <property type="molecule type" value="Genomic_DNA"/>
</dbReference>
<protein>
    <recommendedName>
        <fullName evidence="2">Glycosyl transferase CAP10 domain-containing protein</fullName>
    </recommendedName>
</protein>
<organism evidence="3">
    <name type="scientific">viral metagenome</name>
    <dbReference type="NCBI Taxonomy" id="1070528"/>
    <lineage>
        <taxon>unclassified sequences</taxon>
        <taxon>metagenomes</taxon>
        <taxon>organismal metagenomes</taxon>
    </lineage>
</organism>
<name>A0A6C0CSC6_9ZZZZ</name>
<feature type="domain" description="Glycosyl transferase CAP10" evidence="2">
    <location>
        <begin position="93"/>
        <end position="312"/>
    </location>
</feature>
<evidence type="ECO:0000256" key="1">
    <source>
        <dbReference type="ARBA" id="ARBA00022679"/>
    </source>
</evidence>
<reference evidence="3" key="1">
    <citation type="journal article" date="2020" name="Nature">
        <title>Giant virus diversity and host interactions through global metagenomics.</title>
        <authorList>
            <person name="Schulz F."/>
            <person name="Roux S."/>
            <person name="Paez-Espino D."/>
            <person name="Jungbluth S."/>
            <person name="Walsh D.A."/>
            <person name="Denef V.J."/>
            <person name="McMahon K.D."/>
            <person name="Konstantinidis K.T."/>
            <person name="Eloe-Fadrosh E.A."/>
            <person name="Kyrpides N.C."/>
            <person name="Woyke T."/>
        </authorList>
    </citation>
    <scope>NUCLEOTIDE SEQUENCE</scope>
    <source>
        <strain evidence="3">GVMAG-M-3300021425-30</strain>
    </source>
</reference>
<sequence>MDNIEKRVRYYLGSLYDKNNVSVSYNDIISDTEYFPPNILKGITLRNILLHCNHQHDNFRLYGPPIINIAGKDIYFNKYIDKILLFRWGDQTEIVDGDNMFYITKARKCDSKNGVILKLSNNRHWLPINNVKSMDIPFESKKNILIWRGATTGEFHHSHFNDNRLLAVKQCHNNKNCDVGFTTFCQGIKEYHYPQFKKQMMSVDKILKYKYLLSLEGNDVASGLKWQLYSNSVVFMRKPTCVSWAMEDTLEPYVHYIPLKDDFSDVDQQITWANNNQEKCKEIINNANNFIEQFLDERKEAIIENLVLKKYLDTVTINDN</sequence>
<accession>A0A6C0CSC6</accession>
<dbReference type="GO" id="GO:0016740">
    <property type="term" value="F:transferase activity"/>
    <property type="evidence" value="ECO:0007669"/>
    <property type="project" value="UniProtKB-KW"/>
</dbReference>